<dbReference type="EMBL" id="FNGS01000002">
    <property type="protein sequence ID" value="SDL43881.1"/>
    <property type="molecule type" value="Genomic_DNA"/>
</dbReference>
<evidence type="ECO:0000313" key="2">
    <source>
        <dbReference type="EMBL" id="SDL43881.1"/>
    </source>
</evidence>
<proteinExistence type="predicted"/>
<feature type="domain" description="VOC" evidence="1">
    <location>
        <begin position="6"/>
        <end position="127"/>
    </location>
</feature>
<organism evidence="2 3">
    <name type="scientific">Siphonobacter aquaeclarae</name>
    <dbReference type="NCBI Taxonomy" id="563176"/>
    <lineage>
        <taxon>Bacteria</taxon>
        <taxon>Pseudomonadati</taxon>
        <taxon>Bacteroidota</taxon>
        <taxon>Cytophagia</taxon>
        <taxon>Cytophagales</taxon>
        <taxon>Cytophagaceae</taxon>
        <taxon>Siphonobacter</taxon>
    </lineage>
</organism>
<accession>A0A1G9K270</accession>
<dbReference type="InterPro" id="IPR029068">
    <property type="entry name" value="Glyas_Bleomycin-R_OHBP_Dase"/>
</dbReference>
<dbReference type="Gene3D" id="3.10.180.10">
    <property type="entry name" value="2,3-Dihydroxybiphenyl 1,2-Dioxygenase, domain 1"/>
    <property type="match status" value="1"/>
</dbReference>
<dbReference type="CDD" id="cd07247">
    <property type="entry name" value="SgaA_N_like"/>
    <property type="match status" value="1"/>
</dbReference>
<evidence type="ECO:0000259" key="1">
    <source>
        <dbReference type="PROSITE" id="PS51819"/>
    </source>
</evidence>
<name>A0A1G9K270_9BACT</name>
<gene>
    <name evidence="2" type="ORF">SAMN04488090_0850</name>
</gene>
<dbReference type="Pfam" id="PF00903">
    <property type="entry name" value="Glyoxalase"/>
    <property type="match status" value="1"/>
</dbReference>
<dbReference type="STRING" id="563176.SAMN04488090_0850"/>
<dbReference type="InterPro" id="IPR004360">
    <property type="entry name" value="Glyas_Fos-R_dOase_dom"/>
</dbReference>
<keyword evidence="3" id="KW-1185">Reference proteome</keyword>
<dbReference type="PANTHER" id="PTHR33993:SF2">
    <property type="entry name" value="VOC DOMAIN-CONTAINING PROTEIN"/>
    <property type="match status" value="1"/>
</dbReference>
<sequence length="128" mass="13765">MNAMNPVGWFEIYVDDMPRAKKFYETVLNVTLSQLPVPPDAGGGEMWAFPWVEGAPNTSGTLVKHEMGKPSATGTLIYFSCDDCANEISRVEAAGGKVTAPKFPIGEFGFIGIASDTEGNTIGFHSMQ</sequence>
<dbReference type="RefSeq" id="WP_093198238.1">
    <property type="nucleotide sequence ID" value="NZ_FNGS01000002.1"/>
</dbReference>
<dbReference type="InterPro" id="IPR052164">
    <property type="entry name" value="Anthracycline_SecMetBiosynth"/>
</dbReference>
<dbReference type="Proteomes" id="UP000198901">
    <property type="component" value="Unassembled WGS sequence"/>
</dbReference>
<dbReference type="InterPro" id="IPR037523">
    <property type="entry name" value="VOC_core"/>
</dbReference>
<dbReference type="AlphaFoldDB" id="A0A1G9K270"/>
<dbReference type="OrthoDB" id="9804235at2"/>
<dbReference type="PANTHER" id="PTHR33993">
    <property type="entry name" value="GLYOXALASE-RELATED"/>
    <property type="match status" value="1"/>
</dbReference>
<protein>
    <recommendedName>
        <fullName evidence="1">VOC domain-containing protein</fullName>
    </recommendedName>
</protein>
<dbReference type="PROSITE" id="PS51819">
    <property type="entry name" value="VOC"/>
    <property type="match status" value="1"/>
</dbReference>
<evidence type="ECO:0000313" key="3">
    <source>
        <dbReference type="Proteomes" id="UP000198901"/>
    </source>
</evidence>
<dbReference type="SUPFAM" id="SSF54593">
    <property type="entry name" value="Glyoxalase/Bleomycin resistance protein/Dihydroxybiphenyl dioxygenase"/>
    <property type="match status" value="1"/>
</dbReference>
<reference evidence="2 3" key="1">
    <citation type="submission" date="2016-10" db="EMBL/GenBank/DDBJ databases">
        <authorList>
            <person name="de Groot N.N."/>
        </authorList>
    </citation>
    <scope>NUCLEOTIDE SEQUENCE [LARGE SCALE GENOMIC DNA]</scope>
    <source>
        <strain evidence="2 3">DSM 21668</strain>
    </source>
</reference>